<dbReference type="SUPFAM" id="SSF57997">
    <property type="entry name" value="Tropomyosin"/>
    <property type="match status" value="1"/>
</dbReference>
<dbReference type="PATRIC" id="fig|1227491.4.peg.493"/>
<dbReference type="Proteomes" id="UP000011591">
    <property type="component" value="Unassembled WGS sequence"/>
</dbReference>
<dbReference type="EMBL" id="AOIP01000011">
    <property type="protein sequence ID" value="ELZ09216.1"/>
    <property type="molecule type" value="Genomic_DNA"/>
</dbReference>
<sequence>MPSRNDTTPSTDSSDESDVLETLVAALRDDRNDPQRRALQRALGLPDTAPAGETADTSGTAPGVADSADSAVGATDETGADAASTDTSLEDVQNELEATTTEIEQLRADIADLNAADNVIRRRLEGALQPQLDSVTDRLEALDSQLEHHRSETTSSLADFEATCTALEDAVAELEADVDTYGDRLTELETRIDTVERTLESRTDELATQTDEAEVRLKRELLLVRSAFSGEIERVDDTIDALEATVETDHDALSDFDTTLSELETRLAALEAETDAASDWRRSLRDAIQSSSDSVASDEQ</sequence>
<comment type="caution">
    <text evidence="2">The sequence shown here is derived from an EMBL/GenBank/DDBJ whole genome shotgun (WGS) entry which is preliminary data.</text>
</comment>
<gene>
    <name evidence="2" type="ORF">C480_02403</name>
</gene>
<feature type="compositionally biased region" description="Basic and acidic residues" evidence="1">
    <location>
        <begin position="27"/>
        <end position="36"/>
    </location>
</feature>
<dbReference type="InterPro" id="IPR029512">
    <property type="entry name" value="CCDC154"/>
</dbReference>
<feature type="region of interest" description="Disordered" evidence="1">
    <location>
        <begin position="1"/>
        <end position="97"/>
    </location>
</feature>
<organism evidence="2 3">
    <name type="scientific">Natrialba aegyptia DSM 13077</name>
    <dbReference type="NCBI Taxonomy" id="1227491"/>
    <lineage>
        <taxon>Archaea</taxon>
        <taxon>Methanobacteriati</taxon>
        <taxon>Methanobacteriota</taxon>
        <taxon>Stenosarchaea group</taxon>
        <taxon>Halobacteria</taxon>
        <taxon>Halobacteriales</taxon>
        <taxon>Natrialbaceae</taxon>
        <taxon>Natrialba</taxon>
    </lineage>
</organism>
<dbReference type="OrthoDB" id="170766at2157"/>
<dbReference type="RefSeq" id="WP_006664020.1">
    <property type="nucleotide sequence ID" value="NZ_AOIP01000011.1"/>
</dbReference>
<dbReference type="AlphaFoldDB" id="M0BE99"/>
<proteinExistence type="predicted"/>
<reference evidence="2 3" key="1">
    <citation type="journal article" date="2014" name="PLoS Genet.">
        <title>Phylogenetically driven sequencing of extremely halophilic archaea reveals strategies for static and dynamic osmo-response.</title>
        <authorList>
            <person name="Becker E.A."/>
            <person name="Seitzer P.M."/>
            <person name="Tritt A."/>
            <person name="Larsen D."/>
            <person name="Krusor M."/>
            <person name="Yao A.I."/>
            <person name="Wu D."/>
            <person name="Madern D."/>
            <person name="Eisen J.A."/>
            <person name="Darling A.E."/>
            <person name="Facciotti M.T."/>
        </authorList>
    </citation>
    <scope>NUCLEOTIDE SEQUENCE [LARGE SCALE GENOMIC DNA]</scope>
    <source>
        <strain evidence="2 3">DSM 13077</strain>
    </source>
</reference>
<feature type="compositionally biased region" description="Low complexity" evidence="1">
    <location>
        <begin position="1"/>
        <end position="12"/>
    </location>
</feature>
<keyword evidence="3" id="KW-1185">Reference proteome</keyword>
<dbReference type="Pfam" id="PF15450">
    <property type="entry name" value="CCDC154"/>
    <property type="match status" value="1"/>
</dbReference>
<evidence type="ECO:0000313" key="3">
    <source>
        <dbReference type="Proteomes" id="UP000011591"/>
    </source>
</evidence>
<evidence type="ECO:0008006" key="4">
    <source>
        <dbReference type="Google" id="ProtNLM"/>
    </source>
</evidence>
<dbReference type="Gene3D" id="1.10.287.1490">
    <property type="match status" value="1"/>
</dbReference>
<accession>M0BE99</accession>
<evidence type="ECO:0000256" key="1">
    <source>
        <dbReference type="SAM" id="MobiDB-lite"/>
    </source>
</evidence>
<evidence type="ECO:0000313" key="2">
    <source>
        <dbReference type="EMBL" id="ELZ09216.1"/>
    </source>
</evidence>
<name>M0BE99_9EURY</name>
<protein>
    <recommendedName>
        <fullName evidence="4">Chromosome segregation ATPase-like protein</fullName>
    </recommendedName>
</protein>